<gene>
    <name evidence="2" type="ORF">RT717_27000</name>
</gene>
<proteinExistence type="predicted"/>
<feature type="transmembrane region" description="Helical" evidence="1">
    <location>
        <begin position="113"/>
        <end position="134"/>
    </location>
</feature>
<keyword evidence="3" id="KW-1185">Reference proteome</keyword>
<feature type="transmembrane region" description="Helical" evidence="1">
    <location>
        <begin position="90"/>
        <end position="107"/>
    </location>
</feature>
<keyword evidence="1" id="KW-1133">Transmembrane helix</keyword>
<protein>
    <recommendedName>
        <fullName evidence="4">Fumarate hydratase</fullName>
    </recommendedName>
</protein>
<name>A0ABZ0IP04_9BACT</name>
<sequence length="153" mass="16966">MRLVPFERETIVSSAKAANIIALLKTETKSEASAGKDFAFTGLVCQDSFRVSVNVAKPQNFIPLAEGVVDQTSTGSLIQVKYRLFPSTRFFLVFWCLLTFLLTLIFLGPAKNYLYGCLSLAGCIANYLIALANFDVHLKQTQKALHRVLDKLT</sequence>
<evidence type="ECO:0000256" key="1">
    <source>
        <dbReference type="SAM" id="Phobius"/>
    </source>
</evidence>
<reference evidence="2 3" key="1">
    <citation type="journal article" date="2023" name="Microbiol. Resour. Announc.">
        <title>Complete Genome Sequence of Imperialibacter roseus strain P4T.</title>
        <authorList>
            <person name="Tizabi D.R."/>
            <person name="Bachvaroff T."/>
            <person name="Hill R.T."/>
        </authorList>
    </citation>
    <scope>NUCLEOTIDE SEQUENCE [LARGE SCALE GENOMIC DNA]</scope>
    <source>
        <strain evidence="2 3">P4T</strain>
    </source>
</reference>
<evidence type="ECO:0008006" key="4">
    <source>
        <dbReference type="Google" id="ProtNLM"/>
    </source>
</evidence>
<evidence type="ECO:0000313" key="2">
    <source>
        <dbReference type="EMBL" id="WOK06724.1"/>
    </source>
</evidence>
<dbReference type="EMBL" id="CP136051">
    <property type="protein sequence ID" value="WOK06724.1"/>
    <property type="molecule type" value="Genomic_DNA"/>
</dbReference>
<keyword evidence="1" id="KW-0472">Membrane</keyword>
<keyword evidence="1" id="KW-0812">Transmembrane</keyword>
<accession>A0ABZ0IP04</accession>
<evidence type="ECO:0000313" key="3">
    <source>
        <dbReference type="Proteomes" id="UP001302349"/>
    </source>
</evidence>
<dbReference type="Proteomes" id="UP001302349">
    <property type="component" value="Chromosome"/>
</dbReference>
<dbReference type="RefSeq" id="WP_317489429.1">
    <property type="nucleotide sequence ID" value="NZ_CP136051.1"/>
</dbReference>
<organism evidence="2 3">
    <name type="scientific">Imperialibacter roseus</name>
    <dbReference type="NCBI Taxonomy" id="1324217"/>
    <lineage>
        <taxon>Bacteria</taxon>
        <taxon>Pseudomonadati</taxon>
        <taxon>Bacteroidota</taxon>
        <taxon>Cytophagia</taxon>
        <taxon>Cytophagales</taxon>
        <taxon>Flammeovirgaceae</taxon>
        <taxon>Imperialibacter</taxon>
    </lineage>
</organism>